<evidence type="ECO:0000313" key="2">
    <source>
        <dbReference type="Proteomes" id="UP000092462"/>
    </source>
</evidence>
<evidence type="ECO:0008006" key="3">
    <source>
        <dbReference type="Google" id="ProtNLM"/>
    </source>
</evidence>
<dbReference type="SUPFAM" id="SSF50630">
    <property type="entry name" value="Acid proteases"/>
    <property type="match status" value="1"/>
</dbReference>
<protein>
    <recommendedName>
        <fullName evidence="3">Peptidase A2 domain-containing protein</fullName>
    </recommendedName>
</protein>
<dbReference type="VEuPathDB" id="VectorBase:PPAPM1_000544"/>
<dbReference type="AlphaFoldDB" id="A0A1B0GPH0"/>
<evidence type="ECO:0000313" key="1">
    <source>
        <dbReference type="EnsemblMetazoa" id="PPAI007148-PA"/>
    </source>
</evidence>
<sequence length="292" mass="33726">MEKFLNFPPFKCQGLPEHTLREQWVEWKRAFDNYIVTIGITDPTKMKSTLLTLGGIELQRVFYRIRGADVSADPELGIDPYKIAVQKLDAYFTPKRHDSYERHMFWTLKPRPEETLHQRAMRVIEQADKCDFGDSKEASRSAAIIDKIMMLVPDDLRKKMLARNNLTVESVLRIRKNDDSRKDNHNDAKDSSDNKKRRIRVVEDDKNEDSENSFIFNIGEGDEYVWCKIGGVLVEMLIDSGSTHNVLDEKTWEYLKKNGVRITNATTQCDQKLKAYGQDSHLHILGGFDAAV</sequence>
<accession>A0A1B0GPH0</accession>
<dbReference type="Gene3D" id="2.40.70.10">
    <property type="entry name" value="Acid Proteases"/>
    <property type="match status" value="1"/>
</dbReference>
<dbReference type="EMBL" id="AJVK01059674">
    <property type="status" value="NOT_ANNOTATED_CDS"/>
    <property type="molecule type" value="Genomic_DNA"/>
</dbReference>
<dbReference type="InterPro" id="IPR021109">
    <property type="entry name" value="Peptidase_aspartic_dom_sf"/>
</dbReference>
<name>A0A1B0GPH0_PHLPP</name>
<proteinExistence type="predicted"/>
<dbReference type="PANTHER" id="PTHR33198">
    <property type="entry name" value="ANK_REP_REGION DOMAIN-CONTAINING PROTEIN-RELATED"/>
    <property type="match status" value="1"/>
</dbReference>
<dbReference type="VEuPathDB" id="VectorBase:PPAI007148"/>
<keyword evidence="2" id="KW-1185">Reference proteome</keyword>
<dbReference type="CDD" id="cd00303">
    <property type="entry name" value="retropepsin_like"/>
    <property type="match status" value="1"/>
</dbReference>
<organism evidence="1 2">
    <name type="scientific">Phlebotomus papatasi</name>
    <name type="common">Sandfly</name>
    <dbReference type="NCBI Taxonomy" id="29031"/>
    <lineage>
        <taxon>Eukaryota</taxon>
        <taxon>Metazoa</taxon>
        <taxon>Ecdysozoa</taxon>
        <taxon>Arthropoda</taxon>
        <taxon>Hexapoda</taxon>
        <taxon>Insecta</taxon>
        <taxon>Pterygota</taxon>
        <taxon>Neoptera</taxon>
        <taxon>Endopterygota</taxon>
        <taxon>Diptera</taxon>
        <taxon>Nematocera</taxon>
        <taxon>Psychodoidea</taxon>
        <taxon>Psychodidae</taxon>
        <taxon>Phlebotomus</taxon>
        <taxon>Phlebotomus</taxon>
    </lineage>
</organism>
<dbReference type="VEuPathDB" id="VectorBase:PPAPM1_003256"/>
<dbReference type="EnsemblMetazoa" id="PPAI007148-RA">
    <property type="protein sequence ID" value="PPAI007148-PA"/>
    <property type="gene ID" value="PPAI007148"/>
</dbReference>
<reference evidence="1" key="1">
    <citation type="submission" date="2022-08" db="UniProtKB">
        <authorList>
            <consortium name="EnsemblMetazoa"/>
        </authorList>
    </citation>
    <scope>IDENTIFICATION</scope>
    <source>
        <strain evidence="1">Israel</strain>
    </source>
</reference>
<dbReference type="Proteomes" id="UP000092462">
    <property type="component" value="Unassembled WGS sequence"/>
</dbReference>